<sequence>MMVGLCLVGLWKSLNFQKKRYEISVKKEEESKGEIPESGLLTTPAWMEYMQAFSPLFGWFLFGHDAFFISQQTYNQHKVHKFEVISKKIGDGGQGDISIVRAHDGREFALKKFRKSDVKDENANKEIDILMNNQHINIVKFIDSHDDLHQIDAKAYEPGTKGIFMEYVRPGFHIADEEEEEEEGPAGGKDNREKDSDNNRSENGTKEGENMKSEKRKIEQSAAIRSKKRKSDMCTFCNIFEENRETRSEREKNEQEVAKWSEEERKERERKQKERRKRKKQKNMEIGLPLCYQLIKCVEFLHDRGIAHRDIKPQNILVAVSDGRPPIAKLIDFGCAITQPIGRATELGTVIYKAPETQRKGEEYRADKADIWSIGCTVFAVLNSCQLMDEREVWLGAPFFRRMKAKSGEDNLNTMLGMTDAKREDLSKEEVSFYEKIFEGDSSKRPTAAQLLDDDLFESVADRVEAQIYLNV</sequence>
<dbReference type="AlphaFoldDB" id="A0A7S3DDE9"/>
<dbReference type="Gene3D" id="1.10.510.10">
    <property type="entry name" value="Transferase(Phosphotransferase) domain 1"/>
    <property type="match status" value="1"/>
</dbReference>
<dbReference type="GO" id="GO:0044773">
    <property type="term" value="P:mitotic DNA damage checkpoint signaling"/>
    <property type="evidence" value="ECO:0007669"/>
    <property type="project" value="TreeGrafter"/>
</dbReference>
<evidence type="ECO:0000256" key="1">
    <source>
        <dbReference type="SAM" id="MobiDB-lite"/>
    </source>
</evidence>
<proteinExistence type="predicted"/>
<dbReference type="PANTHER" id="PTHR44167:SF24">
    <property type="entry name" value="SERINE_THREONINE-PROTEIN KINASE CHK2"/>
    <property type="match status" value="1"/>
</dbReference>
<dbReference type="Gene3D" id="3.30.200.20">
    <property type="entry name" value="Phosphorylase Kinase, domain 1"/>
    <property type="match status" value="1"/>
</dbReference>
<dbReference type="PROSITE" id="PS00108">
    <property type="entry name" value="PROTEIN_KINASE_ST"/>
    <property type="match status" value="1"/>
</dbReference>
<dbReference type="InterPro" id="IPR011009">
    <property type="entry name" value="Kinase-like_dom_sf"/>
</dbReference>
<feature type="compositionally biased region" description="Basic and acidic residues" evidence="1">
    <location>
        <begin position="245"/>
        <end position="272"/>
    </location>
</feature>
<dbReference type="PANTHER" id="PTHR44167">
    <property type="entry name" value="OVARIAN-SPECIFIC SERINE/THREONINE-PROTEIN KINASE LOK-RELATED"/>
    <property type="match status" value="1"/>
</dbReference>
<accession>A0A7S3DDE9</accession>
<dbReference type="GO" id="GO:0005634">
    <property type="term" value="C:nucleus"/>
    <property type="evidence" value="ECO:0007669"/>
    <property type="project" value="TreeGrafter"/>
</dbReference>
<dbReference type="GO" id="GO:0005524">
    <property type="term" value="F:ATP binding"/>
    <property type="evidence" value="ECO:0007669"/>
    <property type="project" value="InterPro"/>
</dbReference>
<dbReference type="InterPro" id="IPR008271">
    <property type="entry name" value="Ser/Thr_kinase_AS"/>
</dbReference>
<name>A0A7S3DDE9_9EUKA</name>
<dbReference type="SUPFAM" id="SSF56112">
    <property type="entry name" value="Protein kinase-like (PK-like)"/>
    <property type="match status" value="1"/>
</dbReference>
<dbReference type="GO" id="GO:0004674">
    <property type="term" value="F:protein serine/threonine kinase activity"/>
    <property type="evidence" value="ECO:0007669"/>
    <property type="project" value="TreeGrafter"/>
</dbReference>
<feature type="region of interest" description="Disordered" evidence="1">
    <location>
        <begin position="177"/>
        <end position="226"/>
    </location>
</feature>
<protein>
    <recommendedName>
        <fullName evidence="2">Protein kinase domain-containing protein</fullName>
    </recommendedName>
</protein>
<evidence type="ECO:0000313" key="3">
    <source>
        <dbReference type="EMBL" id="CAE0253852.1"/>
    </source>
</evidence>
<dbReference type="Pfam" id="PF00069">
    <property type="entry name" value="Pkinase"/>
    <property type="match status" value="2"/>
</dbReference>
<organism evidence="3">
    <name type="scientific">Palpitomonas bilix</name>
    <dbReference type="NCBI Taxonomy" id="652834"/>
    <lineage>
        <taxon>Eukaryota</taxon>
        <taxon>Eukaryota incertae sedis</taxon>
    </lineage>
</organism>
<evidence type="ECO:0000259" key="2">
    <source>
        <dbReference type="PROSITE" id="PS50011"/>
    </source>
</evidence>
<dbReference type="InterPro" id="IPR000719">
    <property type="entry name" value="Prot_kinase_dom"/>
</dbReference>
<dbReference type="EMBL" id="HBIB01024582">
    <property type="protein sequence ID" value="CAE0253852.1"/>
    <property type="molecule type" value="Transcribed_RNA"/>
</dbReference>
<reference evidence="3" key="1">
    <citation type="submission" date="2021-01" db="EMBL/GenBank/DDBJ databases">
        <authorList>
            <person name="Corre E."/>
            <person name="Pelletier E."/>
            <person name="Niang G."/>
            <person name="Scheremetjew M."/>
            <person name="Finn R."/>
            <person name="Kale V."/>
            <person name="Holt S."/>
            <person name="Cochrane G."/>
            <person name="Meng A."/>
            <person name="Brown T."/>
            <person name="Cohen L."/>
        </authorList>
    </citation>
    <scope>NUCLEOTIDE SEQUENCE</scope>
    <source>
        <strain evidence="3">NIES-2562</strain>
    </source>
</reference>
<gene>
    <name evidence="3" type="ORF">PBIL07802_LOCUS16087</name>
</gene>
<dbReference type="SMART" id="SM00220">
    <property type="entry name" value="S_TKc"/>
    <property type="match status" value="1"/>
</dbReference>
<feature type="compositionally biased region" description="Basic and acidic residues" evidence="1">
    <location>
        <begin position="189"/>
        <end position="219"/>
    </location>
</feature>
<feature type="region of interest" description="Disordered" evidence="1">
    <location>
        <begin position="245"/>
        <end position="280"/>
    </location>
</feature>
<feature type="domain" description="Protein kinase" evidence="2">
    <location>
        <begin position="83"/>
        <end position="457"/>
    </location>
</feature>
<dbReference type="PROSITE" id="PS50011">
    <property type="entry name" value="PROTEIN_KINASE_DOM"/>
    <property type="match status" value="1"/>
</dbReference>